<accession>A0AAW2WEV5</accession>
<reference evidence="1" key="2">
    <citation type="journal article" date="2024" name="Plant">
        <title>Genomic evolution and insights into agronomic trait innovations of Sesamum species.</title>
        <authorList>
            <person name="Miao H."/>
            <person name="Wang L."/>
            <person name="Qu L."/>
            <person name="Liu H."/>
            <person name="Sun Y."/>
            <person name="Le M."/>
            <person name="Wang Q."/>
            <person name="Wei S."/>
            <person name="Zheng Y."/>
            <person name="Lin W."/>
            <person name="Duan Y."/>
            <person name="Cao H."/>
            <person name="Xiong S."/>
            <person name="Wang X."/>
            <person name="Wei L."/>
            <person name="Li C."/>
            <person name="Ma Q."/>
            <person name="Ju M."/>
            <person name="Zhao R."/>
            <person name="Li G."/>
            <person name="Mu C."/>
            <person name="Tian Q."/>
            <person name="Mei H."/>
            <person name="Zhang T."/>
            <person name="Gao T."/>
            <person name="Zhang H."/>
        </authorList>
    </citation>
    <scope>NUCLEOTIDE SEQUENCE</scope>
    <source>
        <strain evidence="1">KEN1</strain>
    </source>
</reference>
<proteinExistence type="predicted"/>
<name>A0AAW2WEV5_9LAMI</name>
<sequence length="69" mass="8126">MGRDYTILCRMGPAHQIRPHCATGLLGYGIYLPKTVIREIEKRFRSFFGRVVLVWAMRRFLGNRYVACY</sequence>
<organism evidence="1">
    <name type="scientific">Sesamum latifolium</name>
    <dbReference type="NCBI Taxonomy" id="2727402"/>
    <lineage>
        <taxon>Eukaryota</taxon>
        <taxon>Viridiplantae</taxon>
        <taxon>Streptophyta</taxon>
        <taxon>Embryophyta</taxon>
        <taxon>Tracheophyta</taxon>
        <taxon>Spermatophyta</taxon>
        <taxon>Magnoliopsida</taxon>
        <taxon>eudicotyledons</taxon>
        <taxon>Gunneridae</taxon>
        <taxon>Pentapetalae</taxon>
        <taxon>asterids</taxon>
        <taxon>lamiids</taxon>
        <taxon>Lamiales</taxon>
        <taxon>Pedaliaceae</taxon>
        <taxon>Sesamum</taxon>
    </lineage>
</organism>
<evidence type="ECO:0000313" key="1">
    <source>
        <dbReference type="EMBL" id="KAL0439878.1"/>
    </source>
</evidence>
<gene>
    <name evidence="1" type="ORF">Slati_2470800</name>
</gene>
<comment type="caution">
    <text evidence="1">The sequence shown here is derived from an EMBL/GenBank/DDBJ whole genome shotgun (WGS) entry which is preliminary data.</text>
</comment>
<dbReference type="AlphaFoldDB" id="A0AAW2WEV5"/>
<protein>
    <submittedName>
        <fullName evidence="1">Uncharacterized protein</fullName>
    </submittedName>
</protein>
<reference evidence="1" key="1">
    <citation type="submission" date="2020-06" db="EMBL/GenBank/DDBJ databases">
        <authorList>
            <person name="Li T."/>
            <person name="Hu X."/>
            <person name="Zhang T."/>
            <person name="Song X."/>
            <person name="Zhang H."/>
            <person name="Dai N."/>
            <person name="Sheng W."/>
            <person name="Hou X."/>
            <person name="Wei L."/>
        </authorList>
    </citation>
    <scope>NUCLEOTIDE SEQUENCE</scope>
    <source>
        <strain evidence="1">KEN1</strain>
        <tissue evidence="1">Leaf</tissue>
    </source>
</reference>
<dbReference type="EMBL" id="JACGWN010000008">
    <property type="protein sequence ID" value="KAL0439878.1"/>
    <property type="molecule type" value="Genomic_DNA"/>
</dbReference>